<protein>
    <submittedName>
        <fullName evidence="1">Uncharacterized protein</fullName>
    </submittedName>
</protein>
<sequence length="74" mass="7406">MTTAVRPPAAAWAATHRMLLAVIAVTVALAAAAAVTLTVLLGDSDTTTPTGPGSSYDRSGCGGVMTVTFLRPTC</sequence>
<accession>A0A317QJN7</accession>
<organism evidence="1 2">
    <name type="scientific">Geodermatophilus normandii</name>
    <dbReference type="NCBI Taxonomy" id="1137989"/>
    <lineage>
        <taxon>Bacteria</taxon>
        <taxon>Bacillati</taxon>
        <taxon>Actinomycetota</taxon>
        <taxon>Actinomycetes</taxon>
        <taxon>Geodermatophilales</taxon>
        <taxon>Geodermatophilaceae</taxon>
        <taxon>Geodermatophilus</taxon>
    </lineage>
</organism>
<dbReference type="EMBL" id="QGTX01000001">
    <property type="protein sequence ID" value="PWW23199.1"/>
    <property type="molecule type" value="Genomic_DNA"/>
</dbReference>
<proteinExistence type="predicted"/>
<dbReference type="Proteomes" id="UP000246661">
    <property type="component" value="Unassembled WGS sequence"/>
</dbReference>
<keyword evidence="2" id="KW-1185">Reference proteome</keyword>
<dbReference type="RefSeq" id="WP_110005653.1">
    <property type="nucleotide sequence ID" value="NZ_QGTX01000001.1"/>
</dbReference>
<name>A0A317QJN7_9ACTN</name>
<reference evidence="2" key="1">
    <citation type="submission" date="2018-05" db="EMBL/GenBank/DDBJ databases">
        <authorList>
            <person name="Klenk H.-P."/>
            <person name="Huntemann M."/>
            <person name="Clum A."/>
            <person name="Pillay M."/>
            <person name="Palaniappan K."/>
            <person name="Varghese N."/>
            <person name="Mikhailova N."/>
            <person name="Stamatis D."/>
            <person name="Reddy T."/>
            <person name="Daum C."/>
            <person name="Shapiro N."/>
            <person name="Ivanova N."/>
            <person name="Kyrpides N."/>
            <person name="Woyke T."/>
        </authorList>
    </citation>
    <scope>NUCLEOTIDE SEQUENCE [LARGE SCALE GENOMIC DNA]</scope>
    <source>
        <strain evidence="2">DSM 45417</strain>
    </source>
</reference>
<comment type="caution">
    <text evidence="1">The sequence shown here is derived from an EMBL/GenBank/DDBJ whole genome shotgun (WGS) entry which is preliminary data.</text>
</comment>
<evidence type="ECO:0000313" key="2">
    <source>
        <dbReference type="Proteomes" id="UP000246661"/>
    </source>
</evidence>
<evidence type="ECO:0000313" key="1">
    <source>
        <dbReference type="EMBL" id="PWW23199.1"/>
    </source>
</evidence>
<gene>
    <name evidence="1" type="ORF">JD79_02368</name>
</gene>
<dbReference type="AlphaFoldDB" id="A0A317QJN7"/>